<evidence type="ECO:0000313" key="11">
    <source>
        <dbReference type="EMBL" id="CAF1287306.1"/>
    </source>
</evidence>
<dbReference type="SUPFAM" id="SSF46785">
    <property type="entry name" value="Winged helix' DNA-binding domain"/>
    <property type="match status" value="1"/>
</dbReference>
<sequence length="303" mass="35556">MDAILILAIGLLIVFVGALFYAKRRQPEPENGREQPAAPRRLGPVDGNLPRAAQIRRRRGFNPAHGYEGGAQNNDDDNDNDFDPTTMDDTVELDSKMGTKKRLKMEAKAEKQRQREQDAIERQERREREEQRAEERRQKELEEERREKEQEEEERRKKEERERKEYEEYLELKKAFTIEEEGHDQNPDDADNESALNQFVEYIKSAKFMYLDELAAQFKLRTQDVIDRLKYLQDSGAITGLFDDRGKYIYLTRDEMDHVTKAIRQRGRISFSDLSKISNQLIDFSGTRTVNENLLETDETTSS</sequence>
<evidence type="ECO:0000256" key="6">
    <source>
        <dbReference type="ARBA" id="ARBA00022824"/>
    </source>
</evidence>
<organism evidence="11 12">
    <name type="scientific">Adineta ricciae</name>
    <name type="common">Rotifer</name>
    <dbReference type="NCBI Taxonomy" id="249248"/>
    <lineage>
        <taxon>Eukaryota</taxon>
        <taxon>Metazoa</taxon>
        <taxon>Spiralia</taxon>
        <taxon>Gnathifera</taxon>
        <taxon>Rotifera</taxon>
        <taxon>Eurotatoria</taxon>
        <taxon>Bdelloidea</taxon>
        <taxon>Adinetida</taxon>
        <taxon>Adinetidae</taxon>
        <taxon>Adineta</taxon>
    </lineage>
</organism>
<comment type="subcellular location">
    <subcellularLocation>
        <location evidence="1">Endoplasmic reticulum membrane</location>
        <topology evidence="1">Single-pass membrane protein</topology>
    </subcellularLocation>
</comment>
<dbReference type="EMBL" id="CAJNOR010002389">
    <property type="protein sequence ID" value="CAF1287306.1"/>
    <property type="molecule type" value="Genomic_DNA"/>
</dbReference>
<dbReference type="GO" id="GO:0044389">
    <property type="term" value="F:ubiquitin-like protein ligase binding"/>
    <property type="evidence" value="ECO:0007669"/>
    <property type="project" value="TreeGrafter"/>
</dbReference>
<evidence type="ECO:0000256" key="7">
    <source>
        <dbReference type="ARBA" id="ARBA00022989"/>
    </source>
</evidence>
<keyword evidence="12" id="KW-1185">Reference proteome</keyword>
<evidence type="ECO:0000256" key="1">
    <source>
        <dbReference type="ARBA" id="ARBA00004389"/>
    </source>
</evidence>
<accession>A0A815CTW0</accession>
<dbReference type="FunFam" id="1.10.10.10:FF:000143">
    <property type="entry name" value="DDRGK domain-containing protein 1"/>
    <property type="match status" value="1"/>
</dbReference>
<evidence type="ECO:0000256" key="8">
    <source>
        <dbReference type="ARBA" id="ARBA00023136"/>
    </source>
</evidence>
<keyword evidence="7" id="KW-1133">Transmembrane helix</keyword>
<dbReference type="EMBL" id="CAJNOJ010000029">
    <property type="protein sequence ID" value="CAF0883382.1"/>
    <property type="molecule type" value="Genomic_DNA"/>
</dbReference>
<dbReference type="Pfam" id="PF09756">
    <property type="entry name" value="DDRGK"/>
    <property type="match status" value="1"/>
</dbReference>
<proteinExistence type="inferred from homology"/>
<dbReference type="InterPro" id="IPR050899">
    <property type="entry name" value="DDRGK_domain-containing"/>
</dbReference>
<evidence type="ECO:0000256" key="2">
    <source>
        <dbReference type="ARBA" id="ARBA00009829"/>
    </source>
</evidence>
<dbReference type="SMART" id="SM01128">
    <property type="entry name" value="DDRGK"/>
    <property type="match status" value="1"/>
</dbReference>
<evidence type="ECO:0000313" key="10">
    <source>
        <dbReference type="EMBL" id="CAF0883382.1"/>
    </source>
</evidence>
<dbReference type="PANTHER" id="PTHR48176">
    <property type="entry name" value="DDRGK DOMAIN-CONTAINING PROTEIN 1"/>
    <property type="match status" value="1"/>
</dbReference>
<feature type="compositionally biased region" description="Basic and acidic residues" evidence="9">
    <location>
        <begin position="104"/>
        <end position="164"/>
    </location>
</feature>
<keyword evidence="5" id="KW-0833">Ubl conjugation pathway</keyword>
<dbReference type="Gene3D" id="1.10.10.10">
    <property type="entry name" value="Winged helix-like DNA-binding domain superfamily/Winged helix DNA-binding domain"/>
    <property type="match status" value="1"/>
</dbReference>
<protein>
    <recommendedName>
        <fullName evidence="3">DDRGK domain-containing protein 1</fullName>
    </recommendedName>
</protein>
<evidence type="ECO:0000256" key="5">
    <source>
        <dbReference type="ARBA" id="ARBA00022786"/>
    </source>
</evidence>
<dbReference type="PANTHER" id="PTHR48176:SF1">
    <property type="entry name" value="DDRGK DOMAIN-CONTAINING PROTEIN 1"/>
    <property type="match status" value="1"/>
</dbReference>
<gene>
    <name evidence="10" type="ORF">EDS130_LOCUS8906</name>
    <name evidence="11" type="ORF">XAT740_LOCUS28142</name>
</gene>
<comment type="caution">
    <text evidence="11">The sequence shown here is derived from an EMBL/GenBank/DDBJ whole genome shotgun (WGS) entry which is preliminary data.</text>
</comment>
<comment type="similarity">
    <text evidence="2">Belongs to the DDRGK1 family.</text>
</comment>
<dbReference type="InterPro" id="IPR019153">
    <property type="entry name" value="DDRGK_dom-contain"/>
</dbReference>
<evidence type="ECO:0000256" key="9">
    <source>
        <dbReference type="SAM" id="MobiDB-lite"/>
    </source>
</evidence>
<dbReference type="GO" id="GO:0005789">
    <property type="term" value="C:endoplasmic reticulum membrane"/>
    <property type="evidence" value="ECO:0007669"/>
    <property type="project" value="UniProtKB-SubCell"/>
</dbReference>
<keyword evidence="8" id="KW-0472">Membrane</keyword>
<feature type="region of interest" description="Disordered" evidence="9">
    <location>
        <begin position="26"/>
        <end position="164"/>
    </location>
</feature>
<keyword evidence="6" id="KW-0256">Endoplasmic reticulum</keyword>
<dbReference type="InterPro" id="IPR036388">
    <property type="entry name" value="WH-like_DNA-bd_sf"/>
</dbReference>
<dbReference type="Proteomes" id="UP000663852">
    <property type="component" value="Unassembled WGS sequence"/>
</dbReference>
<evidence type="ECO:0000256" key="4">
    <source>
        <dbReference type="ARBA" id="ARBA00022692"/>
    </source>
</evidence>
<dbReference type="Proteomes" id="UP000663828">
    <property type="component" value="Unassembled WGS sequence"/>
</dbReference>
<reference evidence="11" key="1">
    <citation type="submission" date="2021-02" db="EMBL/GenBank/DDBJ databases">
        <authorList>
            <person name="Nowell W R."/>
        </authorList>
    </citation>
    <scope>NUCLEOTIDE SEQUENCE</scope>
</reference>
<evidence type="ECO:0000313" key="12">
    <source>
        <dbReference type="Proteomes" id="UP000663828"/>
    </source>
</evidence>
<name>A0A815CTW0_ADIRI</name>
<evidence type="ECO:0000256" key="3">
    <source>
        <dbReference type="ARBA" id="ARBA00018218"/>
    </source>
</evidence>
<dbReference type="AlphaFoldDB" id="A0A815CTW0"/>
<dbReference type="InterPro" id="IPR036390">
    <property type="entry name" value="WH_DNA-bd_sf"/>
</dbReference>
<dbReference type="OrthoDB" id="2285710at2759"/>
<keyword evidence="4" id="KW-0812">Transmembrane</keyword>